<evidence type="ECO:0000256" key="6">
    <source>
        <dbReference type="ARBA" id="ARBA00022840"/>
    </source>
</evidence>
<evidence type="ECO:0000313" key="13">
    <source>
        <dbReference type="Ensembl" id="ENSMMUP00000073931.1"/>
    </source>
</evidence>
<reference evidence="13" key="4">
    <citation type="submission" date="2025-09" db="UniProtKB">
        <authorList>
            <consortium name="Ensembl"/>
        </authorList>
    </citation>
    <scope>IDENTIFICATION</scope>
    <source>
        <strain evidence="13">17573</strain>
    </source>
</reference>
<dbReference type="InterPro" id="IPR050449">
    <property type="entry name" value="Ephrin_rcpt_TKs"/>
</dbReference>
<proteinExistence type="predicted"/>
<evidence type="ECO:0000256" key="1">
    <source>
        <dbReference type="ARBA" id="ARBA00004251"/>
    </source>
</evidence>
<dbReference type="Bgee" id="ENSMMUG00000003304">
    <property type="expression patterns" value="Expressed in olfactory segment of nasal mucosa and 21 other cell types or tissues"/>
</dbReference>
<name>A0A5F8A7U2_MACMU</name>
<sequence length="326" mass="35490">MARARTPPPPPLSPPPGLLPLLPPLLLLPLLLPAGCRALEETLMDTKWVTSELAWTSHPESGWEEVSGYDEAMNPIRTYQVCNVHESSQNNWLRTGFIWRRDVQRVYVELKFTVRDCNSIPNIPGSCKETFNLFYYEADSDVASASSPFWMENPYVKVDTIAPDESFSRLDAGRVNTKASHSSPRPSLGRSPPRWSLLLAPASPTPWRCRCHSSSTATAMGSGWCLWVPAPVPPAMSQLPRSPSAAPVPLGATRRSRERGPASPVPPTAVPPPQLPASAPATITSTAQTRTLRTVPAPVSECASSLPLCRPSLWGANLGSLSSHYE</sequence>
<dbReference type="SUPFAM" id="SSF49785">
    <property type="entry name" value="Galactose-binding domain-like"/>
    <property type="match status" value="1"/>
</dbReference>
<keyword evidence="8" id="KW-0472">Membrane</keyword>
<dbReference type="Gene3D" id="2.60.120.260">
    <property type="entry name" value="Galactose-binding domain-like"/>
    <property type="match status" value="1"/>
</dbReference>
<keyword evidence="6" id="KW-0067">ATP-binding</keyword>
<dbReference type="PANTHER" id="PTHR46877:SF6">
    <property type="entry name" value="EPHRIN TYPE-B RECEPTOR 3"/>
    <property type="match status" value="1"/>
</dbReference>
<dbReference type="AlphaFoldDB" id="A0A5F8A7U2"/>
<dbReference type="Pfam" id="PF01404">
    <property type="entry name" value="Ephrin_lbd"/>
    <property type="match status" value="1"/>
</dbReference>
<keyword evidence="11" id="KW-0732">Signal</keyword>
<evidence type="ECO:0000256" key="2">
    <source>
        <dbReference type="ARBA" id="ARBA00022473"/>
    </source>
</evidence>
<feature type="signal peptide" evidence="11">
    <location>
        <begin position="1"/>
        <end position="38"/>
    </location>
</feature>
<feature type="domain" description="Eph LBD" evidence="12">
    <location>
        <begin position="40"/>
        <end position="216"/>
    </location>
</feature>
<keyword evidence="9" id="KW-0675">Receptor</keyword>
<dbReference type="ExpressionAtlas" id="A0A5F8A7U2">
    <property type="expression patterns" value="baseline and differential"/>
</dbReference>
<feature type="region of interest" description="Disordered" evidence="10">
    <location>
        <begin position="174"/>
        <end position="194"/>
    </location>
</feature>
<gene>
    <name evidence="13 15" type="primary">EPHB3</name>
</gene>
<dbReference type="GO" id="GO:0007399">
    <property type="term" value="P:nervous system development"/>
    <property type="evidence" value="ECO:0007669"/>
    <property type="project" value="UniProtKB-KW"/>
</dbReference>
<evidence type="ECO:0000313" key="15">
    <source>
        <dbReference type="VGNC" id="VGNC:72242"/>
    </source>
</evidence>
<feature type="compositionally biased region" description="Low complexity" evidence="10">
    <location>
        <begin position="180"/>
        <end position="194"/>
    </location>
</feature>
<evidence type="ECO:0000259" key="12">
    <source>
        <dbReference type="PROSITE" id="PS51550"/>
    </source>
</evidence>
<evidence type="ECO:0000256" key="4">
    <source>
        <dbReference type="ARBA" id="ARBA00022553"/>
    </source>
</evidence>
<organism evidence="13 14">
    <name type="scientific">Macaca mulatta</name>
    <name type="common">Rhesus macaque</name>
    <dbReference type="NCBI Taxonomy" id="9544"/>
    <lineage>
        <taxon>Eukaryota</taxon>
        <taxon>Metazoa</taxon>
        <taxon>Chordata</taxon>
        <taxon>Craniata</taxon>
        <taxon>Vertebrata</taxon>
        <taxon>Euteleostomi</taxon>
        <taxon>Mammalia</taxon>
        <taxon>Eutheria</taxon>
        <taxon>Euarchontoglires</taxon>
        <taxon>Primates</taxon>
        <taxon>Haplorrhini</taxon>
        <taxon>Catarrhini</taxon>
        <taxon>Cercopithecidae</taxon>
        <taxon>Cercopithecinae</taxon>
        <taxon>Macaca</taxon>
    </lineage>
</organism>
<dbReference type="SMR" id="A0A5F8A7U2"/>
<reference evidence="13" key="3">
    <citation type="submission" date="2025-08" db="UniProtKB">
        <authorList>
            <consortium name="Ensembl"/>
        </authorList>
    </citation>
    <scope>IDENTIFICATION</scope>
    <source>
        <strain evidence="13">17573</strain>
    </source>
</reference>
<dbReference type="PROSITE" id="PS51550">
    <property type="entry name" value="EPH_LBD"/>
    <property type="match status" value="1"/>
</dbReference>
<evidence type="ECO:0000256" key="9">
    <source>
        <dbReference type="ARBA" id="ARBA00023170"/>
    </source>
</evidence>
<accession>A0A5F8A7U2</accession>
<dbReference type="InterPro" id="IPR008979">
    <property type="entry name" value="Galactose-bd-like_sf"/>
</dbReference>
<keyword evidence="14" id="KW-1185">Reference proteome</keyword>
<evidence type="ECO:0000313" key="14">
    <source>
        <dbReference type="Proteomes" id="UP000006718"/>
    </source>
</evidence>
<evidence type="ECO:0000256" key="8">
    <source>
        <dbReference type="ARBA" id="ARBA00023136"/>
    </source>
</evidence>
<dbReference type="InterPro" id="IPR001090">
    <property type="entry name" value="Ephrin_rcpt_lig-bd_dom"/>
</dbReference>
<keyword evidence="7" id="KW-0524">Neurogenesis</keyword>
<feature type="chain" id="PRO_5023846339" evidence="11">
    <location>
        <begin position="39"/>
        <end position="326"/>
    </location>
</feature>
<dbReference type="Ensembl" id="ENSMMUT00000081641.1">
    <property type="protein sequence ID" value="ENSMMUP00000073931.1"/>
    <property type="gene ID" value="ENSMMUG00000003304.4"/>
</dbReference>
<evidence type="ECO:0000256" key="7">
    <source>
        <dbReference type="ARBA" id="ARBA00022902"/>
    </source>
</evidence>
<reference evidence="14" key="1">
    <citation type="journal article" date="2007" name="Science">
        <title>Evolutionary and biomedical insights from the rhesus macaque genome.</title>
        <authorList>
            <person name="Gibbs R.A."/>
            <person name="Rogers J."/>
            <person name="Katze M.G."/>
            <person name="Bumgarner R."/>
            <person name="Weinstock G.M."/>
            <person name="Mardis E.R."/>
            <person name="Remington K.A."/>
            <person name="Strausberg R.L."/>
            <person name="Venter J.C."/>
            <person name="Wilson R.K."/>
            <person name="Batzer M.A."/>
            <person name="Bustamante C.D."/>
            <person name="Eichler E.E."/>
            <person name="Hahn M.W."/>
            <person name="Hardison R.C."/>
            <person name="Makova K.D."/>
            <person name="Miller W."/>
            <person name="Milosavljevic A."/>
            <person name="Palermo R.E."/>
            <person name="Siepel A."/>
            <person name="Sikela J.M."/>
            <person name="Attaway T."/>
            <person name="Bell S."/>
            <person name="Bernard K.E."/>
            <person name="Buhay C.J."/>
            <person name="Chandrabose M.N."/>
            <person name="Dao M."/>
            <person name="Davis C."/>
            <person name="Delehaunty K.D."/>
            <person name="Ding Y."/>
            <person name="Dinh H.H."/>
            <person name="Dugan-Rocha S."/>
            <person name="Fulton L.A."/>
            <person name="Gabisi R.A."/>
            <person name="Garner T.T."/>
            <person name="Godfrey J."/>
            <person name="Hawes A.C."/>
            <person name="Hernandez J."/>
            <person name="Hines S."/>
            <person name="Holder M."/>
            <person name="Hume J."/>
            <person name="Jhangiani S.N."/>
            <person name="Joshi V."/>
            <person name="Khan Z.M."/>
            <person name="Kirkness E.F."/>
            <person name="Cree A."/>
            <person name="Fowler R.G."/>
            <person name="Lee S."/>
            <person name="Lewis L.R."/>
            <person name="Li Z."/>
            <person name="Liu Y.-S."/>
            <person name="Moore S.M."/>
            <person name="Muzny D."/>
            <person name="Nazareth L.V."/>
            <person name="Ngo D.N."/>
            <person name="Okwuonu G.O."/>
            <person name="Pai G."/>
            <person name="Parker D."/>
            <person name="Paul H.A."/>
            <person name="Pfannkoch C."/>
            <person name="Pohl C.S."/>
            <person name="Rogers Y.-H.C."/>
            <person name="Ruiz S.J."/>
            <person name="Sabo A."/>
            <person name="Santibanez J."/>
            <person name="Schneider B.W."/>
            <person name="Smith S.M."/>
            <person name="Sodergren E."/>
            <person name="Svatek A.F."/>
            <person name="Utterback T.R."/>
            <person name="Vattathil S."/>
            <person name="Warren W."/>
            <person name="White C.S."/>
            <person name="Chinwalla A.T."/>
            <person name="Feng Y."/>
            <person name="Halpern A.L."/>
            <person name="Hillier L.W."/>
            <person name="Huang X."/>
            <person name="Minx P."/>
            <person name="Nelson J.O."/>
            <person name="Pepin K.H."/>
            <person name="Qin X."/>
            <person name="Sutton G.G."/>
            <person name="Venter E."/>
            <person name="Walenz B.P."/>
            <person name="Wallis J.W."/>
            <person name="Worley K.C."/>
            <person name="Yang S.-P."/>
            <person name="Jones S.M."/>
            <person name="Marra M.A."/>
            <person name="Rocchi M."/>
            <person name="Schein J.E."/>
            <person name="Baertsch R."/>
            <person name="Clarke L."/>
            <person name="Csuros M."/>
            <person name="Glasscock J."/>
            <person name="Harris R.A."/>
            <person name="Havlak P."/>
            <person name="Jackson A.R."/>
            <person name="Jiang H."/>
            <person name="Liu Y."/>
            <person name="Messina D.N."/>
            <person name="Shen Y."/>
            <person name="Song H.X.-Z."/>
            <person name="Wylie T."/>
            <person name="Zhang L."/>
            <person name="Birney E."/>
            <person name="Han K."/>
            <person name="Konkel M.K."/>
            <person name="Lee J."/>
            <person name="Smit A.F.A."/>
            <person name="Ullmer B."/>
            <person name="Wang H."/>
            <person name="Xing J."/>
            <person name="Burhans R."/>
            <person name="Cheng Z."/>
            <person name="Karro J.E."/>
            <person name="Ma J."/>
            <person name="Raney B."/>
            <person name="She X."/>
            <person name="Cox M.J."/>
            <person name="Demuth J.P."/>
            <person name="Dumas L.J."/>
            <person name="Han S.-G."/>
            <person name="Hopkins J."/>
            <person name="Karimpour-Fard A."/>
            <person name="Kim Y.H."/>
            <person name="Pollack J.R."/>
            <person name="Vinar T."/>
            <person name="Addo-Quaye C."/>
            <person name="Degenhardt J."/>
            <person name="Denby A."/>
            <person name="Hubisz M.J."/>
            <person name="Indap A."/>
            <person name="Kosiol C."/>
            <person name="Lahn B.T."/>
            <person name="Lawson H.A."/>
            <person name="Marklein A."/>
            <person name="Nielsen R."/>
            <person name="Vallender E.J."/>
            <person name="Clark A.G."/>
            <person name="Ferguson B."/>
            <person name="Hernandez R.D."/>
            <person name="Hirani K."/>
            <person name="Kehrer-Sawatzki H."/>
            <person name="Kolb J."/>
            <person name="Patil S."/>
            <person name="Pu L.-L."/>
            <person name="Ren Y."/>
            <person name="Smith D.G."/>
            <person name="Wheeler D.A."/>
            <person name="Schenck I."/>
            <person name="Ball E.V."/>
            <person name="Chen R."/>
            <person name="Cooper D.N."/>
            <person name="Giardine B."/>
            <person name="Hsu F."/>
            <person name="Kent W.J."/>
            <person name="Lesk A."/>
            <person name="Nelson D.L."/>
            <person name="O'brien W.E."/>
            <person name="Pruefer K."/>
            <person name="Stenson P.D."/>
            <person name="Wallace J.C."/>
            <person name="Ke H."/>
            <person name="Liu X.-M."/>
            <person name="Wang P."/>
            <person name="Xiang A.P."/>
            <person name="Yang F."/>
            <person name="Barber G.P."/>
            <person name="Haussler D."/>
            <person name="Karolchik D."/>
            <person name="Kern A.D."/>
            <person name="Kuhn R.M."/>
            <person name="Smith K.E."/>
            <person name="Zwieg A.S."/>
        </authorList>
    </citation>
    <scope>NUCLEOTIDE SEQUENCE [LARGE SCALE GENOMIC DNA]</scope>
    <source>
        <strain evidence="14">17573</strain>
    </source>
</reference>
<dbReference type="VEuPathDB" id="HostDB:ENSMMUG00000003304"/>
<reference evidence="13" key="2">
    <citation type="submission" date="2019-01" db="EMBL/GenBank/DDBJ databases">
        <authorList>
            <person name="Graves T."/>
            <person name="Eichler E.E."/>
            <person name="Wilson R.K."/>
        </authorList>
    </citation>
    <scope>NUCLEOTIDE SEQUENCE [LARGE SCALE GENOMIC DNA]</scope>
    <source>
        <strain evidence="13">17573</strain>
    </source>
</reference>
<keyword evidence="2" id="KW-0217">Developmental protein</keyword>
<protein>
    <submittedName>
        <fullName evidence="13">EPH receptor B3</fullName>
    </submittedName>
</protein>
<keyword evidence="3" id="KW-1003">Cell membrane</keyword>
<comment type="subcellular location">
    <subcellularLocation>
        <location evidence="1">Cell membrane</location>
        <topology evidence="1">Single-pass type I membrane protein</topology>
    </subcellularLocation>
</comment>
<evidence type="ECO:0000256" key="11">
    <source>
        <dbReference type="SAM" id="SignalP"/>
    </source>
</evidence>
<feature type="compositionally biased region" description="Pro residues" evidence="10">
    <location>
        <begin position="263"/>
        <end position="275"/>
    </location>
</feature>
<dbReference type="GO" id="GO:0005524">
    <property type="term" value="F:ATP binding"/>
    <property type="evidence" value="ECO:0007669"/>
    <property type="project" value="UniProtKB-KW"/>
</dbReference>
<dbReference type="PANTHER" id="PTHR46877">
    <property type="entry name" value="EPH RECEPTOR A5"/>
    <property type="match status" value="1"/>
</dbReference>
<dbReference type="VGNC" id="VGNC:72242">
    <property type="gene designation" value="EPHB3"/>
</dbReference>
<evidence type="ECO:0000256" key="5">
    <source>
        <dbReference type="ARBA" id="ARBA00022741"/>
    </source>
</evidence>
<keyword evidence="4" id="KW-0597">Phosphoprotein</keyword>
<dbReference type="GeneTree" id="ENSGT00940000158024"/>
<dbReference type="Proteomes" id="UP000006718">
    <property type="component" value="Chromosome 2"/>
</dbReference>
<evidence type="ECO:0000256" key="10">
    <source>
        <dbReference type="SAM" id="MobiDB-lite"/>
    </source>
</evidence>
<dbReference type="SMART" id="SM00615">
    <property type="entry name" value="EPH_lbd"/>
    <property type="match status" value="1"/>
</dbReference>
<feature type="region of interest" description="Disordered" evidence="10">
    <location>
        <begin position="237"/>
        <end position="280"/>
    </location>
</feature>
<evidence type="ECO:0000256" key="3">
    <source>
        <dbReference type="ARBA" id="ARBA00022475"/>
    </source>
</evidence>
<keyword evidence="5" id="KW-0547">Nucleotide-binding</keyword>
<dbReference type="GO" id="GO:0005886">
    <property type="term" value="C:plasma membrane"/>
    <property type="evidence" value="ECO:0007669"/>
    <property type="project" value="UniProtKB-SubCell"/>
</dbReference>